<evidence type="ECO:0000256" key="1">
    <source>
        <dbReference type="SAM" id="SignalP"/>
    </source>
</evidence>
<name>A0A5C6FRI9_9PLAN</name>
<feature type="chain" id="PRO_5023081179" description="Peptidase C39 domain-containing protein" evidence="1">
    <location>
        <begin position="20"/>
        <end position="230"/>
    </location>
</feature>
<feature type="signal peptide" evidence="1">
    <location>
        <begin position="1"/>
        <end position="19"/>
    </location>
</feature>
<dbReference type="AlphaFoldDB" id="A0A5C6FRI9"/>
<evidence type="ECO:0000313" key="3">
    <source>
        <dbReference type="Proteomes" id="UP000316476"/>
    </source>
</evidence>
<gene>
    <name evidence="2" type="ORF">V7x_49180</name>
</gene>
<proteinExistence type="predicted"/>
<dbReference type="EMBL" id="SJPZ01000002">
    <property type="protein sequence ID" value="TWU63178.1"/>
    <property type="molecule type" value="Genomic_DNA"/>
</dbReference>
<dbReference type="Proteomes" id="UP000316476">
    <property type="component" value="Unassembled WGS sequence"/>
</dbReference>
<comment type="caution">
    <text evidence="2">The sequence shown here is derived from an EMBL/GenBank/DDBJ whole genome shotgun (WGS) entry which is preliminary data.</text>
</comment>
<evidence type="ECO:0008006" key="4">
    <source>
        <dbReference type="Google" id="ProtNLM"/>
    </source>
</evidence>
<organism evidence="2 3">
    <name type="scientific">Crateriforma conspicua</name>
    <dbReference type="NCBI Taxonomy" id="2527996"/>
    <lineage>
        <taxon>Bacteria</taxon>
        <taxon>Pseudomonadati</taxon>
        <taxon>Planctomycetota</taxon>
        <taxon>Planctomycetia</taxon>
        <taxon>Planctomycetales</taxon>
        <taxon>Planctomycetaceae</taxon>
        <taxon>Crateriforma</taxon>
    </lineage>
</organism>
<accession>A0A5C6FRI9</accession>
<dbReference type="RefSeq" id="WP_146415834.1">
    <property type="nucleotide sequence ID" value="NZ_SJPZ01000002.1"/>
</dbReference>
<keyword evidence="1" id="KW-0732">Signal</keyword>
<reference evidence="2 3" key="1">
    <citation type="submission" date="2019-02" db="EMBL/GenBank/DDBJ databases">
        <title>Deep-cultivation of Planctomycetes and their phenomic and genomic characterization uncovers novel biology.</title>
        <authorList>
            <person name="Wiegand S."/>
            <person name="Jogler M."/>
            <person name="Boedeker C."/>
            <person name="Pinto D."/>
            <person name="Vollmers J."/>
            <person name="Rivas-Marin E."/>
            <person name="Kohn T."/>
            <person name="Peeters S.H."/>
            <person name="Heuer A."/>
            <person name="Rast P."/>
            <person name="Oberbeckmann S."/>
            <person name="Bunk B."/>
            <person name="Jeske O."/>
            <person name="Meyerdierks A."/>
            <person name="Storesund J.E."/>
            <person name="Kallscheuer N."/>
            <person name="Luecker S."/>
            <person name="Lage O.M."/>
            <person name="Pohl T."/>
            <person name="Merkel B.J."/>
            <person name="Hornburger P."/>
            <person name="Mueller R.-W."/>
            <person name="Bruemmer F."/>
            <person name="Labrenz M."/>
            <person name="Spormann A.M."/>
            <person name="Op Den Camp H."/>
            <person name="Overmann J."/>
            <person name="Amann R."/>
            <person name="Jetten M.S.M."/>
            <person name="Mascher T."/>
            <person name="Medema M.H."/>
            <person name="Devos D.P."/>
            <person name="Kaster A.-K."/>
            <person name="Ovreas L."/>
            <person name="Rohde M."/>
            <person name="Galperin M.Y."/>
            <person name="Jogler C."/>
        </authorList>
    </citation>
    <scope>NUCLEOTIDE SEQUENCE [LARGE SCALE GENOMIC DNA]</scope>
    <source>
        <strain evidence="2 3">V7</strain>
    </source>
</reference>
<protein>
    <recommendedName>
        <fullName evidence="4">Peptidase C39 domain-containing protein</fullName>
    </recommendedName>
</protein>
<dbReference type="OrthoDB" id="9998137at2"/>
<evidence type="ECO:0000313" key="2">
    <source>
        <dbReference type="EMBL" id="TWU63178.1"/>
    </source>
</evidence>
<dbReference type="PROSITE" id="PS51257">
    <property type="entry name" value="PROKAR_LIPOPROTEIN"/>
    <property type="match status" value="1"/>
</dbReference>
<sequence precursor="true">MKRKLAFFVCAMLACDAYALESQPPQSAQRWRDERCCGPVSLYVLAKLADQPLDLEEIIRIARPSDKGRTKSLRTVGAFLAAFVYILCKMVRRGVRKALLKSFATDGTRATGLFRGWRLPLSLTRSSFFKLAILYCGFAFANEHARGEHVLPRSVKTALEQNSSLFSKASITGQKSRKIISSIEDVKSLFGTLESRDEFEKTLGFELKFNGPFFRESVVHPRGPTMRVNS</sequence>